<feature type="compositionally biased region" description="Low complexity" evidence="1">
    <location>
        <begin position="354"/>
        <end position="373"/>
    </location>
</feature>
<proteinExistence type="predicted"/>
<organism evidence="2 3">
    <name type="scientific">Nothobranchius furzeri</name>
    <name type="common">Turquoise killifish</name>
    <dbReference type="NCBI Taxonomy" id="105023"/>
    <lineage>
        <taxon>Eukaryota</taxon>
        <taxon>Metazoa</taxon>
        <taxon>Chordata</taxon>
        <taxon>Craniata</taxon>
        <taxon>Vertebrata</taxon>
        <taxon>Euteleostomi</taxon>
        <taxon>Actinopterygii</taxon>
        <taxon>Neopterygii</taxon>
        <taxon>Teleostei</taxon>
        <taxon>Neoteleostei</taxon>
        <taxon>Acanthomorphata</taxon>
        <taxon>Ovalentaria</taxon>
        <taxon>Atherinomorphae</taxon>
        <taxon>Cyprinodontiformes</taxon>
        <taxon>Nothobranchiidae</taxon>
        <taxon>Nothobranchius</taxon>
    </lineage>
</organism>
<name>A0A9D3C5X1_NOTFU</name>
<evidence type="ECO:0000313" key="3">
    <source>
        <dbReference type="Proteomes" id="UP000822369"/>
    </source>
</evidence>
<dbReference type="AlphaFoldDB" id="A0A9D3C5X1"/>
<comment type="caution">
    <text evidence="2">The sequence shown here is derived from an EMBL/GenBank/DDBJ whole genome shotgun (WGS) entry which is preliminary data.</text>
</comment>
<dbReference type="KEGG" id="nfu:107378013"/>
<gene>
    <name evidence="2" type="ORF">G4P62_004585</name>
</gene>
<dbReference type="PANTHER" id="PTHR34488:SF1">
    <property type="entry name" value="SI:CH211-245H14.1-RELATED"/>
    <property type="match status" value="1"/>
</dbReference>
<dbReference type="OMA" id="QANIMEY"/>
<feature type="region of interest" description="Disordered" evidence="1">
    <location>
        <begin position="354"/>
        <end position="379"/>
    </location>
</feature>
<dbReference type="Proteomes" id="UP000822369">
    <property type="component" value="Chromosome 1"/>
</dbReference>
<evidence type="ECO:0000313" key="2">
    <source>
        <dbReference type="EMBL" id="KAF7231189.1"/>
    </source>
</evidence>
<dbReference type="EMBL" id="JAAVVJ010000001">
    <property type="protein sequence ID" value="KAF7231189.1"/>
    <property type="molecule type" value="Genomic_DNA"/>
</dbReference>
<dbReference type="PANTHER" id="PTHR34488">
    <property type="entry name" value="SI:CH211-245H14.1-RELATED"/>
    <property type="match status" value="1"/>
</dbReference>
<reference evidence="2" key="1">
    <citation type="submission" date="2020-03" db="EMBL/GenBank/DDBJ databases">
        <title>Intra-Species Differences in Population Size shape Life History and Genome Evolution.</title>
        <authorList>
            <person name="Willemsen D."/>
            <person name="Cui R."/>
            <person name="Valenzano D.R."/>
        </authorList>
    </citation>
    <scope>NUCLEOTIDE SEQUENCE</scope>
    <source>
        <strain evidence="2">GRZ</strain>
        <tissue evidence="2">Whole</tissue>
    </source>
</reference>
<evidence type="ECO:0000256" key="1">
    <source>
        <dbReference type="SAM" id="MobiDB-lite"/>
    </source>
</evidence>
<sequence>MSVLLRRLRRADPTAASVLERADFCSDSEIQSLTREDLHELFPGPEKLKLRRRIFGIIHKRVSTFRDISARTQTHSCTMCVLFTIVAFFTQKPVAVLLKELHGSIPQDALRAALSNNRLLLDYLHVLRDVKTQLNVVQSFLEAHLGLLEDISKAPLEQQRGRGGLNSPNSSLPCSPVDHDTPGDVYSYRAQVMYQMVISGKTFDAHLQLMAKVQALLQDKLQLISCCQDGQIIIMFCTITSQSGSDIHSAMTRVTGNEPVILVLMHHTLEVKHTLLRRTWSHYSNIVLHVNVFYHEAAGGLLRCQENNAAASWIQSRLLEYSLPRNRCSLSGECDGAVNDRGSRVDGSGSFRLFSSGSSSSSSTSSSDSCSKSIWGPGE</sequence>
<protein>
    <submittedName>
        <fullName evidence="2">Transcript variant X1</fullName>
    </submittedName>
</protein>
<accession>A0A9D3C5X1</accession>